<dbReference type="GO" id="GO:0006571">
    <property type="term" value="P:tyrosine biosynthetic process"/>
    <property type="evidence" value="ECO:0007669"/>
    <property type="project" value="InterPro"/>
</dbReference>
<gene>
    <name evidence="4" type="ORF">DU484_09290</name>
    <name evidence="3" type="ORF">DU500_09540</name>
</gene>
<dbReference type="GO" id="GO:0004665">
    <property type="term" value="F:prephenate dehydrogenase (NADP+) activity"/>
    <property type="evidence" value="ECO:0007669"/>
    <property type="project" value="InterPro"/>
</dbReference>
<dbReference type="PANTHER" id="PTHR21363">
    <property type="entry name" value="PREPHENATE DEHYDROGENASE"/>
    <property type="match status" value="1"/>
</dbReference>
<dbReference type="PANTHER" id="PTHR21363:SF0">
    <property type="entry name" value="PREPHENATE DEHYDROGENASE [NADP(+)]"/>
    <property type="match status" value="1"/>
</dbReference>
<dbReference type="SUPFAM" id="SSF51735">
    <property type="entry name" value="NAD(P)-binding Rossmann-fold domains"/>
    <property type="match status" value="1"/>
</dbReference>
<dbReference type="Gene3D" id="3.40.50.720">
    <property type="entry name" value="NAD(P)-binding Rossmann-like Domain"/>
    <property type="match status" value="1"/>
</dbReference>
<reference evidence="4 5" key="1">
    <citation type="submission" date="2018-07" db="EMBL/GenBank/DDBJ databases">
        <title>Genome sequences of Haloplanus sp. CBA1112.</title>
        <authorList>
            <person name="Kim Y.B."/>
            <person name="Roh S.W."/>
        </authorList>
    </citation>
    <scope>NUCLEOTIDE SEQUENCE [LARGE SCALE GENOMIC DNA]</scope>
    <source>
        <strain evidence="4 5">CBA1112</strain>
    </source>
</reference>
<reference evidence="3 6" key="2">
    <citation type="submission" date="2018-07" db="EMBL/GenBank/DDBJ databases">
        <title>Genome sequences of Haloplanus sp. CBA1113.</title>
        <authorList>
            <person name="Kim Y.B."/>
            <person name="Roh S.W."/>
        </authorList>
    </citation>
    <scope>NUCLEOTIDE SEQUENCE [LARGE SCALE GENOMIC DNA]</scope>
    <source>
        <strain evidence="3 6">CBA1113</strain>
    </source>
</reference>
<dbReference type="GeneID" id="37287170"/>
<protein>
    <submittedName>
        <fullName evidence="3">Prephenate dehydrogenase</fullName>
    </submittedName>
</protein>
<dbReference type="InterPro" id="IPR046826">
    <property type="entry name" value="PDH_N"/>
</dbReference>
<dbReference type="SUPFAM" id="SSF48179">
    <property type="entry name" value="6-phosphogluconate dehydrogenase C-terminal domain-like"/>
    <property type="match status" value="1"/>
</dbReference>
<sequence>MDMLVVGAGEMGRWIAHTADRPVAVTDVDPAVAERAAESLDGVRAVPTDTDETFDIVCLAVPISVVEDAVERYAPNADRAMCDVSGVMTGPVEAMRATLPDRERVSLHPLFAAANAPGNVAVVADAPGPATDALREDLRAAGNHLFETTAAEHDTAMETVQAAAHTAVLAYALAAADVREEFATPVSAAMDDLVATVTGGTPRVYREIQETFAGAERVAEAARRIADAEGEAFDECYREARHDG</sequence>
<feature type="domain" description="Prephenate/arogenate dehydrogenase" evidence="2">
    <location>
        <begin position="1"/>
        <end position="244"/>
    </location>
</feature>
<evidence type="ECO:0000259" key="2">
    <source>
        <dbReference type="PROSITE" id="PS51176"/>
    </source>
</evidence>
<keyword evidence="1" id="KW-0560">Oxidoreductase</keyword>
<accession>A0A345E379</accession>
<dbReference type="GO" id="GO:0070403">
    <property type="term" value="F:NAD+ binding"/>
    <property type="evidence" value="ECO:0007669"/>
    <property type="project" value="InterPro"/>
</dbReference>
<dbReference type="Proteomes" id="UP000252985">
    <property type="component" value="Chromosome"/>
</dbReference>
<dbReference type="RefSeq" id="WP_114585789.1">
    <property type="nucleotide sequence ID" value="NZ_CP031148.1"/>
</dbReference>
<evidence type="ECO:0000256" key="1">
    <source>
        <dbReference type="ARBA" id="ARBA00023002"/>
    </source>
</evidence>
<dbReference type="PROSITE" id="PS51176">
    <property type="entry name" value="PDH_ADH"/>
    <property type="match status" value="1"/>
</dbReference>
<evidence type="ECO:0000313" key="6">
    <source>
        <dbReference type="Proteomes" id="UP000253273"/>
    </source>
</evidence>
<dbReference type="InterPro" id="IPR003099">
    <property type="entry name" value="Prephen_DH"/>
</dbReference>
<proteinExistence type="predicted"/>
<dbReference type="AlphaFoldDB" id="A0A345E379"/>
<dbReference type="EMBL" id="CP031150">
    <property type="protein sequence ID" value="AXG06651.1"/>
    <property type="molecule type" value="Genomic_DNA"/>
</dbReference>
<organism evidence="3 6">
    <name type="scientific">Haloplanus rubicundus</name>
    <dbReference type="NCBI Taxonomy" id="1547898"/>
    <lineage>
        <taxon>Archaea</taxon>
        <taxon>Methanobacteriati</taxon>
        <taxon>Methanobacteriota</taxon>
        <taxon>Stenosarchaea group</taxon>
        <taxon>Halobacteria</taxon>
        <taxon>Halobacteriales</taxon>
        <taxon>Haloferacaceae</taxon>
        <taxon>Haloplanus</taxon>
    </lineage>
</organism>
<dbReference type="OrthoDB" id="24743at2157"/>
<dbReference type="GO" id="GO:0008977">
    <property type="term" value="F:prephenate dehydrogenase (NAD+) activity"/>
    <property type="evidence" value="ECO:0007669"/>
    <property type="project" value="InterPro"/>
</dbReference>
<name>A0A345E379_9EURY</name>
<dbReference type="InterPro" id="IPR008927">
    <property type="entry name" value="6-PGluconate_DH-like_C_sf"/>
</dbReference>
<dbReference type="Proteomes" id="UP000253273">
    <property type="component" value="Chromosome"/>
</dbReference>
<dbReference type="Pfam" id="PF02153">
    <property type="entry name" value="PDH_N"/>
    <property type="match status" value="1"/>
</dbReference>
<evidence type="ECO:0000313" key="5">
    <source>
        <dbReference type="Proteomes" id="UP000252985"/>
    </source>
</evidence>
<evidence type="ECO:0000313" key="3">
    <source>
        <dbReference type="EMBL" id="AXG06651.1"/>
    </source>
</evidence>
<dbReference type="InterPro" id="IPR050812">
    <property type="entry name" value="Preph/Arog_dehydrog"/>
</dbReference>
<dbReference type="KEGG" id="haj:DU500_09540"/>
<accession>A0A345ECV4</accession>
<dbReference type="InterPro" id="IPR036291">
    <property type="entry name" value="NAD(P)-bd_dom_sf"/>
</dbReference>
<dbReference type="EMBL" id="CP031148">
    <property type="protein sequence ID" value="AXG10026.1"/>
    <property type="molecule type" value="Genomic_DNA"/>
</dbReference>
<dbReference type="KEGG" id="haq:DU484_09290"/>
<evidence type="ECO:0000313" key="4">
    <source>
        <dbReference type="EMBL" id="AXG10026.1"/>
    </source>
</evidence>
<keyword evidence="6" id="KW-1185">Reference proteome</keyword>